<feature type="coiled-coil region" evidence="1">
    <location>
        <begin position="11"/>
        <end position="45"/>
    </location>
</feature>
<comment type="caution">
    <text evidence="2">The sequence shown here is derived from an EMBL/GenBank/DDBJ whole genome shotgun (WGS) entry which is preliminary data.</text>
</comment>
<dbReference type="Proteomes" id="UP000288805">
    <property type="component" value="Unassembled WGS sequence"/>
</dbReference>
<dbReference type="EMBL" id="QGNW01000573">
    <property type="protein sequence ID" value="RVW67636.1"/>
    <property type="molecule type" value="Genomic_DNA"/>
</dbReference>
<evidence type="ECO:0000313" key="2">
    <source>
        <dbReference type="EMBL" id="RVW67636.1"/>
    </source>
</evidence>
<dbReference type="PANTHER" id="PTHR15157">
    <property type="entry name" value="UV RADIATION RESISTANCE-ASSOCIATED GENE PROTEIN"/>
    <property type="match status" value="1"/>
</dbReference>
<accession>A0A438G602</accession>
<reference evidence="2 3" key="1">
    <citation type="journal article" date="2018" name="PLoS Genet.">
        <title>Population sequencing reveals clonal diversity and ancestral inbreeding in the grapevine cultivar Chardonnay.</title>
        <authorList>
            <person name="Roach M.J."/>
            <person name="Johnson D.L."/>
            <person name="Bohlmann J."/>
            <person name="van Vuuren H.J."/>
            <person name="Jones S.J."/>
            <person name="Pretorius I.S."/>
            <person name="Schmidt S.A."/>
            <person name="Borneman A.R."/>
        </authorList>
    </citation>
    <scope>NUCLEOTIDE SEQUENCE [LARGE SCALE GENOMIC DNA]</scope>
    <source>
        <strain evidence="3">cv. Chardonnay</strain>
        <tissue evidence="2">Leaf</tissue>
    </source>
</reference>
<dbReference type="AlphaFoldDB" id="A0A438G602"/>
<proteinExistence type="predicted"/>
<gene>
    <name evidence="2" type="ORF">CK203_063066</name>
</gene>
<evidence type="ECO:0000313" key="3">
    <source>
        <dbReference type="Proteomes" id="UP000288805"/>
    </source>
</evidence>
<name>A0A438G602_VITVI</name>
<organism evidence="2 3">
    <name type="scientific">Vitis vinifera</name>
    <name type="common">Grape</name>
    <dbReference type="NCBI Taxonomy" id="29760"/>
    <lineage>
        <taxon>Eukaryota</taxon>
        <taxon>Viridiplantae</taxon>
        <taxon>Streptophyta</taxon>
        <taxon>Embryophyta</taxon>
        <taxon>Tracheophyta</taxon>
        <taxon>Spermatophyta</taxon>
        <taxon>Magnoliopsida</taxon>
        <taxon>eudicotyledons</taxon>
        <taxon>Gunneridae</taxon>
        <taxon>Pentapetalae</taxon>
        <taxon>rosids</taxon>
        <taxon>Vitales</taxon>
        <taxon>Vitaceae</taxon>
        <taxon>Viteae</taxon>
        <taxon>Vitis</taxon>
    </lineage>
</organism>
<dbReference type="OrthoDB" id="72772at2759"/>
<evidence type="ECO:0000256" key="1">
    <source>
        <dbReference type="SAM" id="Coils"/>
    </source>
</evidence>
<protein>
    <submittedName>
        <fullName evidence="2">Uncharacterized protein</fullName>
    </submittedName>
</protein>
<dbReference type="PANTHER" id="PTHR15157:SF24">
    <property type="entry name" value="VACUOLAR PROTEIN SORTING 38"/>
    <property type="match status" value="1"/>
</dbReference>
<keyword evidence="1" id="KW-0175">Coiled coil</keyword>
<sequence>MEDFEQELARLWSLSSALKEAKEKKDSLQEKLNSLLQVKAESLNRSNELEEMQQRLDDRKFVTGDMSMQSKIVEEDIKKKEERLGLEVRSLLVAGTALSVSRNRLQVILVNTLLD</sequence>